<gene>
    <name evidence="2" type="ORF">JR316_000916</name>
</gene>
<reference evidence="2" key="1">
    <citation type="submission" date="2021-02" db="EMBL/GenBank/DDBJ databases">
        <title>Psilocybe cubensis genome.</title>
        <authorList>
            <person name="Mckernan K.J."/>
            <person name="Crawford S."/>
            <person name="Trippe A."/>
            <person name="Kane L.T."/>
            <person name="Mclaughlin S."/>
        </authorList>
    </citation>
    <scope>NUCLEOTIDE SEQUENCE [LARGE SCALE GENOMIC DNA]</scope>
    <source>
        <strain evidence="2">MGC-MH-2018</strain>
    </source>
</reference>
<accession>A0A8H8CQR0</accession>
<name>A0A8H8CQR0_PSICU</name>
<comment type="caution">
    <text evidence="2">The sequence shown here is derived from an EMBL/GenBank/DDBJ whole genome shotgun (WGS) entry which is preliminary data.</text>
</comment>
<proteinExistence type="predicted"/>
<feature type="region of interest" description="Disordered" evidence="1">
    <location>
        <begin position="266"/>
        <end position="290"/>
    </location>
</feature>
<feature type="compositionally biased region" description="Basic and acidic residues" evidence="1">
    <location>
        <begin position="266"/>
        <end position="277"/>
    </location>
</feature>
<sequence length="528" mass="60610">MKRKHHEAQIDGIKRLKNEIEVFRKALCEEFGDNFDHSLGSLQGVKVAALKRICAMFGLHVEKSGGVHRPTHIKQDYIDSILTHLTRLKDEPEAEDFDMEVDSEIQLLAPTNVNSRACIKVRLYNNARDYCTEYLDEMEITYHHAVGIVIGDLKAMLGSDTAQWARPSFPLWEDDPTPSDVEPLRPAHGTAPDSNETLKLIETRANAMHVDVDQHKEEVAVELSVEGGEVDVRMRRPPAAKRGIKSKEENVVHSLIRAFLTDKKLIKQDGQGDHRNEDENDPLPSFPTSPDDSAVKSFMAMQTNTGPHRHNPLILWTSPMSHPWNQQVLNHLLDDFPHYAKGKKLLELTQLLKQSIGADTNILEILDATVSPNSVRQILEKKLDARRQGMQAAIRRAHRMQRPTPTSVALTDIELRAQVKKLKIENDRRNRRRERRNIRYIRRFEIIEEQLMLAADDEARDLWRSIQKFYAHFMNEDISSDESEGECRPPLVKGIRRIRRHWISPAVSAVCQRLGHYSSEEHQLIMQT</sequence>
<protein>
    <submittedName>
        <fullName evidence="2">Uncharacterized protein</fullName>
    </submittedName>
</protein>
<evidence type="ECO:0000256" key="1">
    <source>
        <dbReference type="SAM" id="MobiDB-lite"/>
    </source>
</evidence>
<organism evidence="2">
    <name type="scientific">Psilocybe cubensis</name>
    <name type="common">Psychedelic mushroom</name>
    <name type="synonym">Stropharia cubensis</name>
    <dbReference type="NCBI Taxonomy" id="181762"/>
    <lineage>
        <taxon>Eukaryota</taxon>
        <taxon>Fungi</taxon>
        <taxon>Dikarya</taxon>
        <taxon>Basidiomycota</taxon>
        <taxon>Agaricomycotina</taxon>
        <taxon>Agaricomycetes</taxon>
        <taxon>Agaricomycetidae</taxon>
        <taxon>Agaricales</taxon>
        <taxon>Agaricineae</taxon>
        <taxon>Strophariaceae</taxon>
        <taxon>Psilocybe</taxon>
    </lineage>
</organism>
<evidence type="ECO:0000313" key="2">
    <source>
        <dbReference type="EMBL" id="KAG5174258.1"/>
    </source>
</evidence>
<feature type="region of interest" description="Disordered" evidence="1">
    <location>
        <begin position="175"/>
        <end position="194"/>
    </location>
</feature>
<dbReference type="AlphaFoldDB" id="A0A8H8CQR0"/>
<dbReference type="EMBL" id="JAFIQS010000001">
    <property type="protein sequence ID" value="KAG5174258.1"/>
    <property type="molecule type" value="Genomic_DNA"/>
</dbReference>